<dbReference type="InterPro" id="IPR053812">
    <property type="entry name" value="HTH_Sigma70_ECF-like"/>
</dbReference>
<proteinExistence type="predicted"/>
<feature type="domain" description="RNA polymerase sigma-70 ECF-like HTH" evidence="1">
    <location>
        <begin position="12"/>
        <end position="178"/>
    </location>
</feature>
<keyword evidence="3" id="KW-1185">Reference proteome</keyword>
<comment type="caution">
    <text evidence="2">The sequence shown here is derived from an EMBL/GenBank/DDBJ whole genome shotgun (WGS) entry which is preliminary data.</text>
</comment>
<organism evidence="2 3">
    <name type="scientific">Rubripirellula obstinata</name>
    <dbReference type="NCBI Taxonomy" id="406547"/>
    <lineage>
        <taxon>Bacteria</taxon>
        <taxon>Pseudomonadati</taxon>
        <taxon>Planctomycetota</taxon>
        <taxon>Planctomycetia</taxon>
        <taxon>Pirellulales</taxon>
        <taxon>Pirellulaceae</taxon>
        <taxon>Rubripirellula</taxon>
    </lineage>
</organism>
<protein>
    <submittedName>
        <fullName evidence="2">ECF sigma factor</fullName>
    </submittedName>
</protein>
<dbReference type="AlphaFoldDB" id="A0A5B1CKE5"/>
<accession>A0A5B1CKE5</accession>
<name>A0A5B1CKE5_9BACT</name>
<sequence length="197" mass="22771">MDTNTPVNQSPRSITLLLHEMATGQGDVEKLYERVRFQFHRIAENLMRGRPPHEAPPSTAIADDIFLDMIDLGEFHWENRRAFFAYAATAMRRRIANHFRDANRIKRGGDFQQQPLTGNILVDARSDIPEQMVEVSDLLDSLHEKHPLAIEALDHWAFGNWTFEEIAGMMDKTEHQVEYLVRIGKKIAERAIREANH</sequence>
<dbReference type="Proteomes" id="UP000322699">
    <property type="component" value="Unassembled WGS sequence"/>
</dbReference>
<evidence type="ECO:0000313" key="3">
    <source>
        <dbReference type="Proteomes" id="UP000322699"/>
    </source>
</evidence>
<dbReference type="EMBL" id="VRLW01000001">
    <property type="protein sequence ID" value="KAA1260345.1"/>
    <property type="molecule type" value="Genomic_DNA"/>
</dbReference>
<dbReference type="Pfam" id="PF07638">
    <property type="entry name" value="Sigma70_ECF"/>
    <property type="match status" value="1"/>
</dbReference>
<reference evidence="2 3" key="1">
    <citation type="submission" date="2019-08" db="EMBL/GenBank/DDBJ databases">
        <title>Deep-cultivation of Planctomycetes and their phenomic and genomic characterization uncovers novel biology.</title>
        <authorList>
            <person name="Wiegand S."/>
            <person name="Jogler M."/>
            <person name="Boedeker C."/>
            <person name="Pinto D."/>
            <person name="Vollmers J."/>
            <person name="Rivas-Marin E."/>
            <person name="Kohn T."/>
            <person name="Peeters S.H."/>
            <person name="Heuer A."/>
            <person name="Rast P."/>
            <person name="Oberbeckmann S."/>
            <person name="Bunk B."/>
            <person name="Jeske O."/>
            <person name="Meyerdierks A."/>
            <person name="Storesund J.E."/>
            <person name="Kallscheuer N."/>
            <person name="Luecker S."/>
            <person name="Lage O.M."/>
            <person name="Pohl T."/>
            <person name="Merkel B.J."/>
            <person name="Hornburger P."/>
            <person name="Mueller R.-W."/>
            <person name="Bruemmer F."/>
            <person name="Labrenz M."/>
            <person name="Spormann A.M."/>
            <person name="Op Den Camp H."/>
            <person name="Overmann J."/>
            <person name="Amann R."/>
            <person name="Jetten M.S.M."/>
            <person name="Mascher T."/>
            <person name="Medema M.H."/>
            <person name="Devos D.P."/>
            <person name="Kaster A.-K."/>
            <person name="Ovreas L."/>
            <person name="Rohde M."/>
            <person name="Galperin M.Y."/>
            <person name="Jogler C."/>
        </authorList>
    </citation>
    <scope>NUCLEOTIDE SEQUENCE [LARGE SCALE GENOMIC DNA]</scope>
    <source>
        <strain evidence="2 3">LF1</strain>
    </source>
</reference>
<dbReference type="OrthoDB" id="9990971at2"/>
<evidence type="ECO:0000259" key="1">
    <source>
        <dbReference type="Pfam" id="PF07638"/>
    </source>
</evidence>
<evidence type="ECO:0000313" key="2">
    <source>
        <dbReference type="EMBL" id="KAA1260345.1"/>
    </source>
</evidence>
<gene>
    <name evidence="2" type="ORF">LF1_28850</name>
</gene>